<protein>
    <recommendedName>
        <fullName evidence="5">SCP domain-containing protein</fullName>
    </recommendedName>
</protein>
<evidence type="ECO:0000313" key="3">
    <source>
        <dbReference type="EMBL" id="TKR61646.1"/>
    </source>
</evidence>
<evidence type="ECO:0000256" key="1">
    <source>
        <dbReference type="SAM" id="SignalP"/>
    </source>
</evidence>
<feature type="signal peptide" evidence="1">
    <location>
        <begin position="1"/>
        <end position="21"/>
    </location>
</feature>
<gene>
    <name evidence="2" type="ORF">L596_028729</name>
    <name evidence="3" type="ORF">L596_028732</name>
</gene>
<proteinExistence type="predicted"/>
<dbReference type="EMBL" id="AZBU02000011">
    <property type="protein sequence ID" value="TKR61646.1"/>
    <property type="molecule type" value="Genomic_DNA"/>
</dbReference>
<dbReference type="EMBL" id="AZBU02000011">
    <property type="protein sequence ID" value="TKR61643.1"/>
    <property type="molecule type" value="Genomic_DNA"/>
</dbReference>
<accession>A0A4U5LZ76</accession>
<name>A0A4U5LZ76_STECR</name>
<evidence type="ECO:0008006" key="5">
    <source>
        <dbReference type="Google" id="ProtNLM"/>
    </source>
</evidence>
<keyword evidence="1" id="KW-0732">Signal</keyword>
<comment type="caution">
    <text evidence="3">The sequence shown here is derived from an EMBL/GenBank/DDBJ whole genome shotgun (WGS) entry which is preliminary data.</text>
</comment>
<evidence type="ECO:0000313" key="4">
    <source>
        <dbReference type="Proteomes" id="UP000298663"/>
    </source>
</evidence>
<dbReference type="Proteomes" id="UP000298663">
    <property type="component" value="Unassembled WGS sequence"/>
</dbReference>
<reference evidence="3 4" key="2">
    <citation type="journal article" date="2015" name="Genome Biol.">
        <title>Comparative genomics of Steinernema reveals deeply conserved gene regulatory networks.</title>
        <authorList>
            <person name="Dillman A.R."/>
            <person name="Macchietto M."/>
            <person name="Porter C.F."/>
            <person name="Rogers A."/>
            <person name="Williams B."/>
            <person name="Antoshechkin I."/>
            <person name="Lee M.M."/>
            <person name="Goodwin Z."/>
            <person name="Lu X."/>
            <person name="Lewis E.E."/>
            <person name="Goodrich-Blair H."/>
            <person name="Stock S.P."/>
            <person name="Adams B.J."/>
            <person name="Sternberg P.W."/>
            <person name="Mortazavi A."/>
        </authorList>
    </citation>
    <scope>NUCLEOTIDE SEQUENCE [LARGE SCALE GENOMIC DNA]</scope>
    <source>
        <strain evidence="3 4">ALL</strain>
    </source>
</reference>
<evidence type="ECO:0000313" key="2">
    <source>
        <dbReference type="EMBL" id="TKR61643.1"/>
    </source>
</evidence>
<dbReference type="AlphaFoldDB" id="A0A4U5LZ76"/>
<feature type="chain" id="PRO_5036359703" description="SCP domain-containing protein" evidence="1">
    <location>
        <begin position="22"/>
        <end position="126"/>
    </location>
</feature>
<reference evidence="3" key="3">
    <citation type="journal article" date="2019" name="G3 (Bethesda)">
        <title>Hybrid Assembly of the Genome of the Entomopathogenic Nematode Steinernema carpocapsae Identifies the X-Chromosome.</title>
        <authorList>
            <person name="Serra L."/>
            <person name="Macchietto M."/>
            <person name="Macias-Munoz A."/>
            <person name="McGill C.J."/>
            <person name="Rodriguez I.M."/>
            <person name="Rodriguez B."/>
            <person name="Murad R."/>
            <person name="Mortazavi A."/>
        </authorList>
    </citation>
    <scope>NUCLEOTIDE SEQUENCE</scope>
    <source>
        <strain evidence="3">ALL</strain>
    </source>
</reference>
<reference evidence="3" key="1">
    <citation type="submission" date="2013-11" db="EMBL/GenBank/DDBJ databases">
        <authorList>
            <person name="Sternberg P."/>
            <person name="Dillman A."/>
            <person name="Macchietto M."/>
        </authorList>
    </citation>
    <scope>NUCLEOTIDE SEQUENCE</scope>
    <source>
        <strain evidence="3">ALL</strain>
    </source>
</reference>
<keyword evidence="4" id="KW-1185">Reference proteome</keyword>
<sequence length="126" mass="13694">MQPLVLLVVFAIASPLLLVAAHPDAIHAEVHMNTPFENEKQAIDAASHLESQLMLASWVLPVNADDLKQAERKVENEDGKVKISYDLEKKGGCVNAHTIADLGTTYLGEIGSVNVACEGAEKEYKR</sequence>
<organism evidence="3 4">
    <name type="scientific">Steinernema carpocapsae</name>
    <name type="common">Entomopathogenic nematode</name>
    <dbReference type="NCBI Taxonomy" id="34508"/>
    <lineage>
        <taxon>Eukaryota</taxon>
        <taxon>Metazoa</taxon>
        <taxon>Ecdysozoa</taxon>
        <taxon>Nematoda</taxon>
        <taxon>Chromadorea</taxon>
        <taxon>Rhabditida</taxon>
        <taxon>Tylenchina</taxon>
        <taxon>Panagrolaimomorpha</taxon>
        <taxon>Strongyloidoidea</taxon>
        <taxon>Steinernematidae</taxon>
        <taxon>Steinernema</taxon>
    </lineage>
</organism>